<protein>
    <submittedName>
        <fullName evidence="3">Glycosyltransferase</fullName>
    </submittedName>
</protein>
<name>A0A3M8WEP5_9ACTN</name>
<proteinExistence type="predicted"/>
<keyword evidence="1 3" id="KW-0808">Transferase</keyword>
<dbReference type="InterPro" id="IPR050426">
    <property type="entry name" value="Glycosyltransferase_28"/>
</dbReference>
<evidence type="ECO:0000256" key="1">
    <source>
        <dbReference type="ARBA" id="ARBA00022679"/>
    </source>
</evidence>
<dbReference type="InterPro" id="IPR002213">
    <property type="entry name" value="UDP_glucos_trans"/>
</dbReference>
<organism evidence="3 4">
    <name type="scientific">Streptomyces botrytidirepellens</name>
    <dbReference type="NCBI Taxonomy" id="2486417"/>
    <lineage>
        <taxon>Bacteria</taxon>
        <taxon>Bacillati</taxon>
        <taxon>Actinomycetota</taxon>
        <taxon>Actinomycetes</taxon>
        <taxon>Kitasatosporales</taxon>
        <taxon>Streptomycetaceae</taxon>
        <taxon>Streptomyces</taxon>
    </lineage>
</organism>
<evidence type="ECO:0000313" key="4">
    <source>
        <dbReference type="Proteomes" id="UP000275401"/>
    </source>
</evidence>
<keyword evidence="4" id="KW-1185">Reference proteome</keyword>
<dbReference type="GO" id="GO:0016758">
    <property type="term" value="F:hexosyltransferase activity"/>
    <property type="evidence" value="ECO:0007669"/>
    <property type="project" value="UniProtKB-ARBA"/>
</dbReference>
<dbReference type="PANTHER" id="PTHR48050:SF13">
    <property type="entry name" value="STEROL 3-BETA-GLUCOSYLTRANSFERASE UGT80A2"/>
    <property type="match status" value="1"/>
</dbReference>
<dbReference type="SUPFAM" id="SSF53756">
    <property type="entry name" value="UDP-Glycosyltransferase/glycogen phosphorylase"/>
    <property type="match status" value="1"/>
</dbReference>
<gene>
    <name evidence="3" type="ORF">EEJ42_15045</name>
</gene>
<reference evidence="3 4" key="1">
    <citation type="submission" date="2018-11" db="EMBL/GenBank/DDBJ databases">
        <title>The Potential of Streptomyces as Biocontrol Agents against the Tomato grey mould, Botrytis cinerea (Gray mold) Frontiers in Microbiology.</title>
        <authorList>
            <person name="Li D."/>
        </authorList>
    </citation>
    <scope>NUCLEOTIDE SEQUENCE [LARGE SCALE GENOMIC DNA]</scope>
    <source>
        <strain evidence="3 4">NEAU-LD23</strain>
    </source>
</reference>
<dbReference type="Proteomes" id="UP000275401">
    <property type="component" value="Unassembled WGS sequence"/>
</dbReference>
<dbReference type="EMBL" id="RIBZ01000192">
    <property type="protein sequence ID" value="RNG26393.1"/>
    <property type="molecule type" value="Genomic_DNA"/>
</dbReference>
<dbReference type="AlphaFoldDB" id="A0A3M8WEP5"/>
<dbReference type="PANTHER" id="PTHR48050">
    <property type="entry name" value="STEROL 3-BETA-GLUCOSYLTRANSFERASE"/>
    <property type="match status" value="1"/>
</dbReference>
<dbReference type="CDD" id="cd03784">
    <property type="entry name" value="GT1_Gtf-like"/>
    <property type="match status" value="1"/>
</dbReference>
<evidence type="ECO:0000259" key="2">
    <source>
        <dbReference type="Pfam" id="PF06722"/>
    </source>
</evidence>
<evidence type="ECO:0000313" key="3">
    <source>
        <dbReference type="EMBL" id="RNG26393.1"/>
    </source>
</evidence>
<dbReference type="InterPro" id="IPR010610">
    <property type="entry name" value="EryCIII-like_C"/>
</dbReference>
<dbReference type="GO" id="GO:0017000">
    <property type="term" value="P:antibiotic biosynthetic process"/>
    <property type="evidence" value="ECO:0007669"/>
    <property type="project" value="UniProtKB-ARBA"/>
</dbReference>
<dbReference type="GO" id="GO:0008194">
    <property type="term" value="F:UDP-glycosyltransferase activity"/>
    <property type="evidence" value="ECO:0007669"/>
    <property type="project" value="InterPro"/>
</dbReference>
<dbReference type="RefSeq" id="WP_123100458.1">
    <property type="nucleotide sequence ID" value="NZ_RIBZ01000192.1"/>
</dbReference>
<feature type="domain" description="Erythromycin biosynthesis protein CIII-like C-terminal" evidence="2">
    <location>
        <begin position="261"/>
        <end position="395"/>
    </location>
</feature>
<sequence length="401" mass="43199">MRVLCSITGSTSHARASLPLVRALAEAGHDVLVVTAAQLVPVFDGEAARVTGVFTDITQQGMRLLLEGRLPIPAEFSRFAHDLWATLGCGPQLHEAYGLLLPIARDFRPDVILRDGYEFAALLAAEALGVPHVPAPSGSGQFLDPELILPMLNDRRREAGLPPADDPVSVYRHGRFDCMPVTYSFARPVAPEAVAYRQPRTVTRGETLPDWLHELPADRPLVLASLGTGLPGTVLGFLDKARQIGAPVPEYDPAEPLNTVVRALSTVDCSAVVSTLGMPVDEDLAADNVRVVDRFPQQLLLERAALFLTHGGYNSIRESVRAGVPMAVRPMFGDQKYNAERVAELGLGAHVSERGPEAMAQACHRLLDDPPVTAVAQRAQKEMLALPGVEVAVAHLERLAS</sequence>
<dbReference type="Pfam" id="PF06722">
    <property type="entry name" value="EryCIII-like_C"/>
    <property type="match status" value="1"/>
</dbReference>
<accession>A0A3M8WEP5</accession>
<comment type="caution">
    <text evidence="3">The sequence shown here is derived from an EMBL/GenBank/DDBJ whole genome shotgun (WGS) entry which is preliminary data.</text>
</comment>
<dbReference type="Gene3D" id="3.40.50.2000">
    <property type="entry name" value="Glycogen Phosphorylase B"/>
    <property type="match status" value="2"/>
</dbReference>